<name>A0ABW1BN90_9ACTN</name>
<keyword evidence="3" id="KW-1185">Reference proteome</keyword>
<dbReference type="EMBL" id="JBHSNW010000002">
    <property type="protein sequence ID" value="MFC5814229.1"/>
    <property type="molecule type" value="Genomic_DNA"/>
</dbReference>
<reference evidence="3" key="1">
    <citation type="journal article" date="2019" name="Int. J. Syst. Evol. Microbiol.">
        <title>The Global Catalogue of Microorganisms (GCM) 10K type strain sequencing project: providing services to taxonomists for standard genome sequencing and annotation.</title>
        <authorList>
            <consortium name="The Broad Institute Genomics Platform"/>
            <consortium name="The Broad Institute Genome Sequencing Center for Infectious Disease"/>
            <person name="Wu L."/>
            <person name="Ma J."/>
        </authorList>
    </citation>
    <scope>NUCLEOTIDE SEQUENCE [LARGE SCALE GENOMIC DNA]</scope>
    <source>
        <strain evidence="3">CGMCC 4.7106</strain>
    </source>
</reference>
<gene>
    <name evidence="2" type="ORF">ACFPUY_03990</name>
</gene>
<dbReference type="Proteomes" id="UP001596096">
    <property type="component" value="Unassembled WGS sequence"/>
</dbReference>
<protein>
    <submittedName>
        <fullName evidence="2">DUF4192 domain-containing protein</fullName>
    </submittedName>
</protein>
<dbReference type="InterPro" id="IPR025447">
    <property type="entry name" value="DUF4192"/>
</dbReference>
<evidence type="ECO:0000256" key="1">
    <source>
        <dbReference type="SAM" id="MobiDB-lite"/>
    </source>
</evidence>
<evidence type="ECO:0000313" key="2">
    <source>
        <dbReference type="EMBL" id="MFC5814229.1"/>
    </source>
</evidence>
<organism evidence="2 3">
    <name type="scientific">Nonomuraea harbinensis</name>
    <dbReference type="NCBI Taxonomy" id="1286938"/>
    <lineage>
        <taxon>Bacteria</taxon>
        <taxon>Bacillati</taxon>
        <taxon>Actinomycetota</taxon>
        <taxon>Actinomycetes</taxon>
        <taxon>Streptosporangiales</taxon>
        <taxon>Streptosporangiaceae</taxon>
        <taxon>Nonomuraea</taxon>
    </lineage>
</organism>
<proteinExistence type="predicted"/>
<dbReference type="RefSeq" id="WP_246640667.1">
    <property type="nucleotide sequence ID" value="NZ_JAHKRN010000035.1"/>
</dbReference>
<sequence>MTTDISATCLTLTSPADILAAVPYLVGFHPADSLIVVGLAQSRAKVAARWNVPMPPGTLAPLTALFQREEVSQVVVVGYGPGEAVTPAVDEATAIAAGAGVEVAEALRAHDGRYWSYVCDSATCCPPEGTPYDPRSSRVAAEATVRGLVALPDRQTLQRTIAPATGPVRLAMRRATADAIHTLRTALTTTSGGAVSAAHPVSDGAVSAEAGACGVGAGAASDVAVPESASGVPRVSGGAVSASDEFAGVFVAEGLARVRAALARAGAGDRLDDAEAARLGLALAVIRVRDEAWTLMDDSHIGLWKDLTRRLEPAFIPPVASLLAMAGWRAGDSILATIALERALAIDPHYSMANLLMHALQHLLPPAVLDGRMPAPDELDAAMGVPRASWLQPLLALIEHHPEPDALQAGDLGPSAFPSDTGSGPGAPDLADERTT</sequence>
<feature type="region of interest" description="Disordered" evidence="1">
    <location>
        <begin position="405"/>
        <end position="436"/>
    </location>
</feature>
<evidence type="ECO:0000313" key="3">
    <source>
        <dbReference type="Proteomes" id="UP001596096"/>
    </source>
</evidence>
<dbReference type="Pfam" id="PF13830">
    <property type="entry name" value="DUF4192"/>
    <property type="match status" value="2"/>
</dbReference>
<accession>A0ABW1BN90</accession>
<comment type="caution">
    <text evidence="2">The sequence shown here is derived from an EMBL/GenBank/DDBJ whole genome shotgun (WGS) entry which is preliminary data.</text>
</comment>